<dbReference type="AlphaFoldDB" id="A0A1Q9ARH2"/>
<evidence type="ECO:0000313" key="10">
    <source>
        <dbReference type="Proteomes" id="UP000186364"/>
    </source>
</evidence>
<dbReference type="PANTHER" id="PTHR43531:SF11">
    <property type="entry name" value="METHYL-ACCEPTING CHEMOTAXIS PROTEIN 3"/>
    <property type="match status" value="1"/>
</dbReference>
<dbReference type="FunFam" id="1.10.287.950:FF:000001">
    <property type="entry name" value="Methyl-accepting chemotaxis sensory transducer"/>
    <property type="match status" value="1"/>
</dbReference>
<keyword evidence="10" id="KW-1185">Reference proteome</keyword>
<keyword evidence="4" id="KW-0807">Transducer</keyword>
<feature type="domain" description="Methyl-accepting transducer" evidence="7">
    <location>
        <begin position="484"/>
        <end position="713"/>
    </location>
</feature>
<dbReference type="InterPro" id="IPR004089">
    <property type="entry name" value="MCPsignal_dom"/>
</dbReference>
<dbReference type="PROSITE" id="PS50885">
    <property type="entry name" value="HAMP"/>
    <property type="match status" value="2"/>
</dbReference>
<dbReference type="SUPFAM" id="SSF158472">
    <property type="entry name" value="HAMP domain-like"/>
    <property type="match status" value="1"/>
</dbReference>
<evidence type="ECO:0000256" key="3">
    <source>
        <dbReference type="ARBA" id="ARBA00029447"/>
    </source>
</evidence>
<dbReference type="CDD" id="cd11386">
    <property type="entry name" value="MCP_signal"/>
    <property type="match status" value="1"/>
</dbReference>
<comment type="similarity">
    <text evidence="3">Belongs to the methyl-accepting chemotaxis (MCP) protein family.</text>
</comment>
<dbReference type="PANTHER" id="PTHR43531">
    <property type="entry name" value="PROTEIN ICFG"/>
    <property type="match status" value="1"/>
</dbReference>
<evidence type="ECO:0000256" key="4">
    <source>
        <dbReference type="PROSITE-ProRule" id="PRU00284"/>
    </source>
</evidence>
<keyword evidence="2" id="KW-0145">Chemotaxis</keyword>
<evidence type="ECO:0008006" key="11">
    <source>
        <dbReference type="Google" id="ProtNLM"/>
    </source>
</evidence>
<evidence type="ECO:0000256" key="1">
    <source>
        <dbReference type="ARBA" id="ARBA00004370"/>
    </source>
</evidence>
<dbReference type="CDD" id="cd06225">
    <property type="entry name" value="HAMP"/>
    <property type="match status" value="1"/>
</dbReference>
<dbReference type="OrthoDB" id="3378718at2"/>
<feature type="transmembrane region" description="Helical" evidence="6">
    <location>
        <begin position="322"/>
        <end position="343"/>
    </location>
</feature>
<accession>A0A1Q9ARH2</accession>
<feature type="coiled-coil region" evidence="5">
    <location>
        <begin position="386"/>
        <end position="429"/>
    </location>
</feature>
<evidence type="ECO:0000256" key="6">
    <source>
        <dbReference type="SAM" id="Phobius"/>
    </source>
</evidence>
<dbReference type="SMART" id="SM00304">
    <property type="entry name" value="HAMP"/>
    <property type="match status" value="2"/>
</dbReference>
<evidence type="ECO:0000256" key="2">
    <source>
        <dbReference type="ARBA" id="ARBA00022500"/>
    </source>
</evidence>
<dbReference type="GO" id="GO:0007165">
    <property type="term" value="P:signal transduction"/>
    <property type="evidence" value="ECO:0007669"/>
    <property type="project" value="UniProtKB-KW"/>
</dbReference>
<keyword evidence="6" id="KW-0472">Membrane</keyword>
<reference evidence="9 10" key="1">
    <citation type="submission" date="2016-09" db="EMBL/GenBank/DDBJ databases">
        <title>Rhizobium sp. nov., a novel species isolated from the rice rhizosphere.</title>
        <authorList>
            <person name="Zhao J."/>
            <person name="Zhang X."/>
        </authorList>
    </citation>
    <scope>NUCLEOTIDE SEQUENCE [LARGE SCALE GENOMIC DNA]</scope>
    <source>
        <strain evidence="9 10">1.7048</strain>
    </source>
</reference>
<dbReference type="Pfam" id="PF00015">
    <property type="entry name" value="MCPsignal"/>
    <property type="match status" value="1"/>
</dbReference>
<protein>
    <recommendedName>
        <fullName evidence="11">Methyl-accepting chemotaxis protein</fullName>
    </recommendedName>
</protein>
<dbReference type="GO" id="GO:0016020">
    <property type="term" value="C:membrane"/>
    <property type="evidence" value="ECO:0007669"/>
    <property type="project" value="UniProtKB-SubCell"/>
</dbReference>
<dbReference type="SMART" id="SM00283">
    <property type="entry name" value="MA"/>
    <property type="match status" value="1"/>
</dbReference>
<keyword evidence="5" id="KW-0175">Coiled coil</keyword>
<dbReference type="Gene3D" id="6.10.340.10">
    <property type="match status" value="1"/>
</dbReference>
<name>A0A1Q9ARH2_9HYPH</name>
<evidence type="ECO:0000256" key="5">
    <source>
        <dbReference type="SAM" id="Coils"/>
    </source>
</evidence>
<gene>
    <name evidence="9" type="ORF">BJF93_14135</name>
</gene>
<evidence type="ECO:0000313" key="9">
    <source>
        <dbReference type="EMBL" id="OLP57966.1"/>
    </source>
</evidence>
<sequence length="747" mass="80777">MFSLNVLLKALFASLCLIVMAFLGFDALTSWNRMNDAQEIRLATRASSRLFVALANIRIDSSLTGGLLLKDETMTTLPPGLLSARVDELAALDEAVGTLKEIAIPEAQASVSYLASARDRLKAFQEQSNAELAMAKASRRPDLPKEIADAGAEIMDRLDRTGAAIKRSIILDDPVIEQLIHLHNATWMLRVKSGTALSNISNNILSLGAIPADAKFIQARDFGMLDLMKDTIKAQMAYLGANERFERGMAEIERLYFDPTFRATQISALDTLMRGQKVGFTRLQWDNENVNRVNTIRDLAVAFIDEASKRAQDQYDDAVRTLIVSLVLLASAVAGTLAIMLLVSRRIIRPLLAMTDSMRRLSQGALDTQIPGLGRGDEIGDMATAMQIFRDNARRAQELEQETEAERAKSEAEKAALQARTEAEAEERLNRATGALAAGLKRLANGDMICEINEPFAPQFETLRHDFNESVTQLRAVLVAVGQSAGSVTSGSTEISTACSDLARRTEQQAASIEETAAALEEITVNVQNNSERTLEVRGFVKDARSKAGNASKVVDEAVSAMDRIEASAHQINQNIGVIDEIAFQTNLLALNAGVEAARAGDAGKGFAVVAQEVRELAQRSAAAAKEIKALIQGSEAAVVEGVRLVNDSGQGLSAIAELVQLIDSHMGAIATASEQQSVGIREVNIAINQMDQSTQSNAAMVEEMDGATAGLAKEAVHLRELLMKFRTTADRFQETRSAPAALRRSA</sequence>
<keyword evidence="6" id="KW-1133">Transmembrane helix</keyword>
<dbReference type="InterPro" id="IPR003660">
    <property type="entry name" value="HAMP_dom"/>
</dbReference>
<dbReference type="SUPFAM" id="SSF58104">
    <property type="entry name" value="Methyl-accepting chemotaxis protein (MCP) signaling domain"/>
    <property type="match status" value="1"/>
</dbReference>
<feature type="domain" description="HAMP" evidence="8">
    <location>
        <begin position="427"/>
        <end position="479"/>
    </location>
</feature>
<dbReference type="InterPro" id="IPR051310">
    <property type="entry name" value="MCP_chemotaxis"/>
</dbReference>
<feature type="domain" description="HAMP" evidence="8">
    <location>
        <begin position="345"/>
        <end position="398"/>
    </location>
</feature>
<evidence type="ECO:0000259" key="7">
    <source>
        <dbReference type="PROSITE" id="PS50111"/>
    </source>
</evidence>
<comment type="caution">
    <text evidence="9">The sequence shown here is derived from an EMBL/GenBank/DDBJ whole genome shotgun (WGS) entry which is preliminary data.</text>
</comment>
<proteinExistence type="inferred from homology"/>
<dbReference type="Proteomes" id="UP000186364">
    <property type="component" value="Unassembled WGS sequence"/>
</dbReference>
<evidence type="ECO:0000259" key="8">
    <source>
        <dbReference type="PROSITE" id="PS50885"/>
    </source>
</evidence>
<organism evidence="9 10">
    <name type="scientific">Xaviernesmea oryzae</name>
    <dbReference type="NCBI Taxonomy" id="464029"/>
    <lineage>
        <taxon>Bacteria</taxon>
        <taxon>Pseudomonadati</taxon>
        <taxon>Pseudomonadota</taxon>
        <taxon>Alphaproteobacteria</taxon>
        <taxon>Hyphomicrobiales</taxon>
        <taxon>Rhizobiaceae</taxon>
        <taxon>Rhizobium/Agrobacterium group</taxon>
        <taxon>Xaviernesmea</taxon>
    </lineage>
</organism>
<dbReference type="Pfam" id="PF00672">
    <property type="entry name" value="HAMP"/>
    <property type="match status" value="1"/>
</dbReference>
<comment type="subcellular location">
    <subcellularLocation>
        <location evidence="1">Membrane</location>
    </subcellularLocation>
</comment>
<dbReference type="GO" id="GO:0006935">
    <property type="term" value="P:chemotaxis"/>
    <property type="evidence" value="ECO:0007669"/>
    <property type="project" value="UniProtKB-KW"/>
</dbReference>
<keyword evidence="6" id="KW-0812">Transmembrane</keyword>
<dbReference type="PROSITE" id="PS50111">
    <property type="entry name" value="CHEMOTAXIS_TRANSDUC_2"/>
    <property type="match status" value="1"/>
</dbReference>
<dbReference type="EMBL" id="MKIP01000059">
    <property type="protein sequence ID" value="OLP57966.1"/>
    <property type="molecule type" value="Genomic_DNA"/>
</dbReference>
<dbReference type="Gene3D" id="1.10.287.950">
    <property type="entry name" value="Methyl-accepting chemotaxis protein"/>
    <property type="match status" value="1"/>
</dbReference>